<dbReference type="Gene3D" id="3.30.40.10">
    <property type="entry name" value="Zinc/RING finger domain, C3HC4 (zinc finger)"/>
    <property type="match status" value="1"/>
</dbReference>
<evidence type="ECO:0000313" key="4">
    <source>
        <dbReference type="Proteomes" id="UP000789831"/>
    </source>
</evidence>
<dbReference type="InterPro" id="IPR013083">
    <property type="entry name" value="Znf_RING/FYVE/PHD"/>
</dbReference>
<dbReference type="Proteomes" id="UP000789831">
    <property type="component" value="Unassembled WGS sequence"/>
</dbReference>
<feature type="non-terminal residue" evidence="3">
    <location>
        <position position="1"/>
    </location>
</feature>
<dbReference type="EMBL" id="CAJVPL010004645">
    <property type="protein sequence ID" value="CAG8649848.1"/>
    <property type="molecule type" value="Genomic_DNA"/>
</dbReference>
<keyword evidence="1" id="KW-0479">Metal-binding</keyword>
<dbReference type="PROSITE" id="PS50089">
    <property type="entry name" value="ZF_RING_2"/>
    <property type="match status" value="1"/>
</dbReference>
<evidence type="ECO:0000313" key="3">
    <source>
        <dbReference type="EMBL" id="CAG8649848.1"/>
    </source>
</evidence>
<comment type="caution">
    <text evidence="3">The sequence shown here is derived from an EMBL/GenBank/DDBJ whole genome shotgun (WGS) entry which is preliminary data.</text>
</comment>
<evidence type="ECO:0000259" key="2">
    <source>
        <dbReference type="PROSITE" id="PS50089"/>
    </source>
</evidence>
<keyword evidence="1" id="KW-0862">Zinc</keyword>
<accession>A0A9N9DRU8</accession>
<dbReference type="SUPFAM" id="SSF57850">
    <property type="entry name" value="RING/U-box"/>
    <property type="match status" value="1"/>
</dbReference>
<dbReference type="OrthoDB" id="2395414at2759"/>
<evidence type="ECO:0000256" key="1">
    <source>
        <dbReference type="PROSITE-ProRule" id="PRU00175"/>
    </source>
</evidence>
<dbReference type="CDD" id="cd16448">
    <property type="entry name" value="RING-H2"/>
    <property type="match status" value="1"/>
</dbReference>
<dbReference type="InterPro" id="IPR001841">
    <property type="entry name" value="Znf_RING"/>
</dbReference>
<reference evidence="3" key="1">
    <citation type="submission" date="2021-06" db="EMBL/GenBank/DDBJ databases">
        <authorList>
            <person name="Kallberg Y."/>
            <person name="Tangrot J."/>
            <person name="Rosling A."/>
        </authorList>
    </citation>
    <scope>NUCLEOTIDE SEQUENCE</scope>
    <source>
        <strain evidence="3">MT106</strain>
    </source>
</reference>
<gene>
    <name evidence="3" type="ORF">AGERDE_LOCUS11357</name>
</gene>
<keyword evidence="4" id="KW-1185">Reference proteome</keyword>
<feature type="domain" description="RING-type" evidence="2">
    <location>
        <begin position="4"/>
        <end position="45"/>
    </location>
</feature>
<dbReference type="GO" id="GO:0008270">
    <property type="term" value="F:zinc ion binding"/>
    <property type="evidence" value="ECO:0007669"/>
    <property type="project" value="UniProtKB-KW"/>
</dbReference>
<protein>
    <submittedName>
        <fullName evidence="3">5556_t:CDS:1</fullName>
    </submittedName>
</protein>
<keyword evidence="1" id="KW-0863">Zinc-finger</keyword>
<organism evidence="3 4">
    <name type="scientific">Ambispora gerdemannii</name>
    <dbReference type="NCBI Taxonomy" id="144530"/>
    <lineage>
        <taxon>Eukaryota</taxon>
        <taxon>Fungi</taxon>
        <taxon>Fungi incertae sedis</taxon>
        <taxon>Mucoromycota</taxon>
        <taxon>Glomeromycotina</taxon>
        <taxon>Glomeromycetes</taxon>
        <taxon>Archaeosporales</taxon>
        <taxon>Ambisporaceae</taxon>
        <taxon>Ambispora</taxon>
    </lineage>
</organism>
<name>A0A9N9DRU8_9GLOM</name>
<sequence length="273" mass="31015">LDPCLLCNQELFLYEIKNPITILVCGHIYHRDCIEKSIKTRSICPRPDCKKEVEAKPRDYVSSTVDGTPGSQNTSDLMDVSLTLFSDSLLFPSPSKKRVGEPTGKLYSKKLKKPVSKENSSTLQRLIKELGINVPVKILPTKPTSKSNENPIDFLALYQNIINIEEISKQTIQEVILHYFYFGKALEERSNHYKKNNPKRTAQGLVNNEVRIQLPSVSPSLLRKMKERAQKIYDLFNEIGVDKIKRIQSFTAVTLSSISQNDIDYVLVQLSLS</sequence>
<proteinExistence type="predicted"/>
<dbReference type="AlphaFoldDB" id="A0A9N9DRU8"/>